<reference evidence="1" key="2">
    <citation type="journal article" date="2024" name="Plant">
        <title>Genomic evolution and insights into agronomic trait innovations of Sesamum species.</title>
        <authorList>
            <person name="Miao H."/>
            <person name="Wang L."/>
            <person name="Qu L."/>
            <person name="Liu H."/>
            <person name="Sun Y."/>
            <person name="Le M."/>
            <person name="Wang Q."/>
            <person name="Wei S."/>
            <person name="Zheng Y."/>
            <person name="Lin W."/>
            <person name="Duan Y."/>
            <person name="Cao H."/>
            <person name="Xiong S."/>
            <person name="Wang X."/>
            <person name="Wei L."/>
            <person name="Li C."/>
            <person name="Ma Q."/>
            <person name="Ju M."/>
            <person name="Zhao R."/>
            <person name="Li G."/>
            <person name="Mu C."/>
            <person name="Tian Q."/>
            <person name="Mei H."/>
            <person name="Zhang T."/>
            <person name="Gao T."/>
            <person name="Zhang H."/>
        </authorList>
    </citation>
    <scope>NUCLEOTIDE SEQUENCE</scope>
    <source>
        <strain evidence="1">G02</strain>
    </source>
</reference>
<accession>A0AAW2M1L7</accession>
<organism evidence="1">
    <name type="scientific">Sesamum radiatum</name>
    <name type="common">Black benniseed</name>
    <dbReference type="NCBI Taxonomy" id="300843"/>
    <lineage>
        <taxon>Eukaryota</taxon>
        <taxon>Viridiplantae</taxon>
        <taxon>Streptophyta</taxon>
        <taxon>Embryophyta</taxon>
        <taxon>Tracheophyta</taxon>
        <taxon>Spermatophyta</taxon>
        <taxon>Magnoliopsida</taxon>
        <taxon>eudicotyledons</taxon>
        <taxon>Gunneridae</taxon>
        <taxon>Pentapetalae</taxon>
        <taxon>asterids</taxon>
        <taxon>lamiids</taxon>
        <taxon>Lamiales</taxon>
        <taxon>Pedaliaceae</taxon>
        <taxon>Sesamum</taxon>
    </lineage>
</organism>
<dbReference type="EMBL" id="JACGWJ010000023">
    <property type="protein sequence ID" value="KAL0325365.1"/>
    <property type="molecule type" value="Genomic_DNA"/>
</dbReference>
<feature type="non-terminal residue" evidence="1">
    <location>
        <position position="1"/>
    </location>
</feature>
<gene>
    <name evidence="1" type="ORF">Sradi_5105800</name>
</gene>
<comment type="caution">
    <text evidence="1">The sequence shown here is derived from an EMBL/GenBank/DDBJ whole genome shotgun (WGS) entry which is preliminary data.</text>
</comment>
<dbReference type="SUPFAM" id="SSF53098">
    <property type="entry name" value="Ribonuclease H-like"/>
    <property type="match status" value="1"/>
</dbReference>
<dbReference type="InterPro" id="IPR036397">
    <property type="entry name" value="RNaseH_sf"/>
</dbReference>
<dbReference type="InterPro" id="IPR012337">
    <property type="entry name" value="RNaseH-like_sf"/>
</dbReference>
<proteinExistence type="predicted"/>
<reference evidence="1" key="1">
    <citation type="submission" date="2020-06" db="EMBL/GenBank/DDBJ databases">
        <authorList>
            <person name="Li T."/>
            <person name="Hu X."/>
            <person name="Zhang T."/>
            <person name="Song X."/>
            <person name="Zhang H."/>
            <person name="Dai N."/>
            <person name="Sheng W."/>
            <person name="Hou X."/>
            <person name="Wei L."/>
        </authorList>
    </citation>
    <scope>NUCLEOTIDE SEQUENCE</scope>
    <source>
        <strain evidence="1">G02</strain>
        <tissue evidence="1">Leaf</tissue>
    </source>
</reference>
<dbReference type="GO" id="GO:0003676">
    <property type="term" value="F:nucleic acid binding"/>
    <property type="evidence" value="ECO:0007669"/>
    <property type="project" value="InterPro"/>
</dbReference>
<protein>
    <submittedName>
        <fullName evidence="1">Uncharacterized protein</fullName>
    </submittedName>
</protein>
<sequence length="122" mass="13569">SKYSIEKPLGTLQPFTHSSIGSGSYNYGFYEPITSSRRQIDDMGVVDRLLKYAHFIALASKFTTASLANRLFPSHLSPGDLAKTSLSNRDRLFLSQLWLELFCLGGTTISYSSAYHPQIDGQ</sequence>
<dbReference type="Gene3D" id="3.30.420.10">
    <property type="entry name" value="Ribonuclease H-like superfamily/Ribonuclease H"/>
    <property type="match status" value="1"/>
</dbReference>
<evidence type="ECO:0000313" key="1">
    <source>
        <dbReference type="EMBL" id="KAL0325365.1"/>
    </source>
</evidence>
<name>A0AAW2M1L7_SESRA</name>
<dbReference type="AlphaFoldDB" id="A0AAW2M1L7"/>